<name>J4C3W2_THEOR</name>
<dbReference type="Proteomes" id="UP000003786">
    <property type="component" value="Chromosome 3"/>
</dbReference>
<dbReference type="GeneID" id="20715574"/>
<proteinExistence type="predicted"/>
<reference evidence="1 2" key="1">
    <citation type="journal article" date="2012" name="MBio">
        <title>Comparative genome analysis of three eukaryotic parasites with differing abilities to transform leukocytes reveals key mediators of Theileria-induced leukocyte transformation.</title>
        <authorList>
            <person name="Hayashida K."/>
            <person name="Hara Y."/>
            <person name="Abe T."/>
            <person name="Yamasaki C."/>
            <person name="Toyoda A."/>
            <person name="Kosuge T."/>
            <person name="Suzuki Y."/>
            <person name="Sato Y."/>
            <person name="Kawashima S."/>
            <person name="Katayama T."/>
            <person name="Wakaguri H."/>
            <person name="Inoue N."/>
            <person name="Homma K."/>
            <person name="Tada-Umezaki M."/>
            <person name="Yagi Y."/>
            <person name="Fujii Y."/>
            <person name="Habara T."/>
            <person name="Kanehisa M."/>
            <person name="Watanabe H."/>
            <person name="Ito K."/>
            <person name="Gojobori T."/>
            <person name="Sugawara H."/>
            <person name="Imanishi T."/>
            <person name="Weir W."/>
            <person name="Gardner M."/>
            <person name="Pain A."/>
            <person name="Shiels B."/>
            <person name="Hattori M."/>
            <person name="Nene V."/>
            <person name="Sugimoto C."/>
        </authorList>
    </citation>
    <scope>NUCLEOTIDE SEQUENCE [LARGE SCALE GENOMIC DNA]</scope>
    <source>
        <strain evidence="1 2">Shintoku</strain>
    </source>
</reference>
<gene>
    <name evidence="1" type="ORF">TOT_030000394</name>
</gene>
<dbReference type="RefSeq" id="XP_009691432.1">
    <property type="nucleotide sequence ID" value="XM_009693137.1"/>
</dbReference>
<evidence type="ECO:0000313" key="1">
    <source>
        <dbReference type="EMBL" id="BAM41131.1"/>
    </source>
</evidence>
<sequence length="73" mass="8537">MFASEMCSGTRPLGVTRPARRTLHFFRNLGKGIQRNIGEKLHICGRRIKITTVFEFIGYFELLLEIRENRNLL</sequence>
<dbReference type="EMBL" id="AP011948">
    <property type="protein sequence ID" value="BAM41131.1"/>
    <property type="molecule type" value="Genomic_DNA"/>
</dbReference>
<dbReference type="KEGG" id="tot:TOT_030000394"/>
<protein>
    <submittedName>
        <fullName evidence="1">Uncharacterized protein</fullName>
    </submittedName>
</protein>
<dbReference type="AlphaFoldDB" id="J4C3W2"/>
<dbReference type="VEuPathDB" id="PiroplasmaDB:TOT_030000394"/>
<evidence type="ECO:0000313" key="2">
    <source>
        <dbReference type="Proteomes" id="UP000003786"/>
    </source>
</evidence>
<keyword evidence="2" id="KW-1185">Reference proteome</keyword>
<organism evidence="1 2">
    <name type="scientific">Theileria orientalis strain Shintoku</name>
    <dbReference type="NCBI Taxonomy" id="869250"/>
    <lineage>
        <taxon>Eukaryota</taxon>
        <taxon>Sar</taxon>
        <taxon>Alveolata</taxon>
        <taxon>Apicomplexa</taxon>
        <taxon>Aconoidasida</taxon>
        <taxon>Piroplasmida</taxon>
        <taxon>Theileriidae</taxon>
        <taxon>Theileria</taxon>
    </lineage>
</organism>
<accession>J4C3W2</accession>